<dbReference type="AlphaFoldDB" id="A0A656Z6U5"/>
<dbReference type="CDD" id="cd11386">
    <property type="entry name" value="MCP_signal"/>
    <property type="match status" value="1"/>
</dbReference>
<dbReference type="SMART" id="SM00091">
    <property type="entry name" value="PAS"/>
    <property type="match status" value="2"/>
</dbReference>
<comment type="caution">
    <text evidence="3">The sequence shown here is derived from an EMBL/GenBank/DDBJ whole genome shotgun (WGS) entry which is preliminary data.</text>
</comment>
<gene>
    <name evidence="3" type="ORF">ACY05_04190</name>
</gene>
<dbReference type="SMART" id="SM00283">
    <property type="entry name" value="MA"/>
    <property type="match status" value="1"/>
</dbReference>
<sequence length="461" mass="50282">MFWKRAVDKGESSAANVRLHALEAEHRAIDRAMAMILFSLDARVIKANGNFASALGYPDPEKLVGQSHQSFCRPEYARGRDYQDFWDRLRRGEAFSGRVERVAADGRAVWLEASYVPVLDEHGKVTGVIKLATDITGQVENVARNRSFIDALHRVMAVIEFAPDGTIVAANDNFLAAFGYRSDALLGRHHRMLCDHEFVQSPAYQQLWSRLRAGKPVADRIRRVASDGTHRWLEASYNPLLDDAGTVTGIVKFATDITASVELQARERESAQFAHATSQQTEQWCATGVENVRRTAAEINVMSESIGHAAEDVTHLGSHAEEITSVVNTIREIADQTNLLALNAAIEAARAGESGRGFAVVADEVRKLAERTANSTREVGKTVADIQVQTRQAVARMQEIGKQAHNSVGLVEDTGATMQQIMDSASAVVAAIGRFTHLATVPSDGQGVALPQTSDANRMAS</sequence>
<dbReference type="EMBL" id="LFZK01000003">
    <property type="protein sequence ID" value="KYC28877.1"/>
    <property type="molecule type" value="Genomic_DNA"/>
</dbReference>
<evidence type="ECO:0000313" key="3">
    <source>
        <dbReference type="EMBL" id="KYC28877.1"/>
    </source>
</evidence>
<dbReference type="GO" id="GO:0007165">
    <property type="term" value="P:signal transduction"/>
    <property type="evidence" value="ECO:0007669"/>
    <property type="project" value="UniProtKB-KW"/>
</dbReference>
<dbReference type="Pfam" id="PF08448">
    <property type="entry name" value="PAS_4"/>
    <property type="match status" value="2"/>
</dbReference>
<proteinExistence type="inferred from homology"/>
<dbReference type="GO" id="GO:0016020">
    <property type="term" value="C:membrane"/>
    <property type="evidence" value="ECO:0007669"/>
    <property type="project" value="InterPro"/>
</dbReference>
<dbReference type="PROSITE" id="PS50113">
    <property type="entry name" value="PAC"/>
    <property type="match status" value="2"/>
</dbReference>
<evidence type="ECO:0000313" key="4">
    <source>
        <dbReference type="Proteomes" id="UP000243416"/>
    </source>
</evidence>
<keyword evidence="1" id="KW-0807">Transducer</keyword>
<dbReference type="InterPro" id="IPR004089">
    <property type="entry name" value="MCPsignal_dom"/>
</dbReference>
<evidence type="ECO:0000256" key="2">
    <source>
        <dbReference type="ARBA" id="ARBA00029447"/>
    </source>
</evidence>
<dbReference type="OrthoDB" id="9765776at2"/>
<dbReference type="CDD" id="cd00130">
    <property type="entry name" value="PAS"/>
    <property type="match status" value="2"/>
</dbReference>
<evidence type="ECO:0000256" key="1">
    <source>
        <dbReference type="ARBA" id="ARBA00023224"/>
    </source>
</evidence>
<keyword evidence="4" id="KW-1185">Reference proteome</keyword>
<dbReference type="Gene3D" id="1.10.287.950">
    <property type="entry name" value="Methyl-accepting chemotaxis protein"/>
    <property type="match status" value="1"/>
</dbReference>
<dbReference type="InterPro" id="IPR035965">
    <property type="entry name" value="PAS-like_dom_sf"/>
</dbReference>
<dbReference type="InterPro" id="IPR001610">
    <property type="entry name" value="PAC"/>
</dbReference>
<dbReference type="SMART" id="SM00086">
    <property type="entry name" value="PAC"/>
    <property type="match status" value="2"/>
</dbReference>
<name>A0A656Z6U5_9PROT</name>
<accession>A0A656Z6U5</accession>
<dbReference type="SUPFAM" id="SSF55785">
    <property type="entry name" value="PYP-like sensor domain (PAS domain)"/>
    <property type="match status" value="2"/>
</dbReference>
<dbReference type="Proteomes" id="UP000243416">
    <property type="component" value="Unassembled WGS sequence"/>
</dbReference>
<dbReference type="SUPFAM" id="SSF58104">
    <property type="entry name" value="Methyl-accepting chemotaxis protein (MCP) signaling domain"/>
    <property type="match status" value="1"/>
</dbReference>
<dbReference type="Pfam" id="PF00015">
    <property type="entry name" value="MCPsignal"/>
    <property type="match status" value="1"/>
</dbReference>
<dbReference type="InterPro" id="IPR000014">
    <property type="entry name" value="PAS"/>
</dbReference>
<dbReference type="PANTHER" id="PTHR32089:SF120">
    <property type="entry name" value="METHYL-ACCEPTING CHEMOTAXIS PROTEIN TLPQ"/>
    <property type="match status" value="1"/>
</dbReference>
<dbReference type="InterPro" id="IPR000700">
    <property type="entry name" value="PAS-assoc_C"/>
</dbReference>
<dbReference type="NCBIfam" id="TIGR00229">
    <property type="entry name" value="sensory_box"/>
    <property type="match status" value="2"/>
</dbReference>
<dbReference type="Gene3D" id="3.30.450.20">
    <property type="entry name" value="PAS domain"/>
    <property type="match status" value="2"/>
</dbReference>
<dbReference type="PROSITE" id="PS50111">
    <property type="entry name" value="CHEMOTAXIS_TRANSDUC_2"/>
    <property type="match status" value="1"/>
</dbReference>
<protein>
    <submittedName>
        <fullName evidence="3">Uncharacterized protein</fullName>
    </submittedName>
</protein>
<dbReference type="InterPro" id="IPR013656">
    <property type="entry name" value="PAS_4"/>
</dbReference>
<dbReference type="RefSeq" id="WP_160329890.1">
    <property type="nucleotide sequence ID" value="NZ_LFZK01000003.1"/>
</dbReference>
<reference evidence="3 4" key="1">
    <citation type="journal article" date="2016" name="ISME J.">
        <title>Integrated multi-omics analyses reveal the biochemical mechanisms and phylogenetic relevance of anaerobic androgen biodegradation in the environment.</title>
        <authorList>
            <person name="Yang F.C."/>
            <person name="Chen Y.L."/>
            <person name="Tang S.L."/>
            <person name="Yu C.P."/>
            <person name="Wang P.H."/>
            <person name="Ismail W."/>
            <person name="Wang C.H."/>
            <person name="Ding J.Y."/>
            <person name="Yang C.Y."/>
            <person name="Yang C.Y."/>
            <person name="Chiang Y.R."/>
        </authorList>
    </citation>
    <scope>NUCLEOTIDE SEQUENCE [LARGE SCALE GENOMIC DNA]</scope>
    <source>
        <strain evidence="3 4">DSM 13999</strain>
    </source>
</reference>
<dbReference type="PANTHER" id="PTHR32089">
    <property type="entry name" value="METHYL-ACCEPTING CHEMOTAXIS PROTEIN MCPB"/>
    <property type="match status" value="1"/>
</dbReference>
<organism evidence="3 4">
    <name type="scientific">Sterolibacterium denitrificans</name>
    <dbReference type="NCBI Taxonomy" id="157592"/>
    <lineage>
        <taxon>Bacteria</taxon>
        <taxon>Pseudomonadati</taxon>
        <taxon>Pseudomonadota</taxon>
        <taxon>Betaproteobacteria</taxon>
        <taxon>Nitrosomonadales</taxon>
        <taxon>Sterolibacteriaceae</taxon>
        <taxon>Sterolibacterium</taxon>
    </lineage>
</organism>
<comment type="similarity">
    <text evidence="2">Belongs to the methyl-accepting chemotaxis (MCP) protein family.</text>
</comment>